<accession>A0ABR1JJD8</accession>
<evidence type="ECO:0000256" key="1">
    <source>
        <dbReference type="SAM" id="MobiDB-lite"/>
    </source>
</evidence>
<feature type="region of interest" description="Disordered" evidence="1">
    <location>
        <begin position="1"/>
        <end position="40"/>
    </location>
</feature>
<dbReference type="EMBL" id="JBANRG010000016">
    <property type="protein sequence ID" value="KAK7459592.1"/>
    <property type="molecule type" value="Genomic_DNA"/>
</dbReference>
<feature type="compositionally biased region" description="Acidic residues" evidence="1">
    <location>
        <begin position="21"/>
        <end position="40"/>
    </location>
</feature>
<reference evidence="2 3" key="1">
    <citation type="submission" date="2024-01" db="EMBL/GenBank/DDBJ databases">
        <title>A draft genome for the cacao thread blight pathogen Marasmiellus scandens.</title>
        <authorList>
            <person name="Baruah I.K."/>
            <person name="Leung J."/>
            <person name="Bukari Y."/>
            <person name="Amoako-Attah I."/>
            <person name="Meinhardt L.W."/>
            <person name="Bailey B.A."/>
            <person name="Cohen S.P."/>
        </authorList>
    </citation>
    <scope>NUCLEOTIDE SEQUENCE [LARGE SCALE GENOMIC DNA]</scope>
    <source>
        <strain evidence="2 3">GH-19</strain>
    </source>
</reference>
<sequence length="102" mass="11363">MVIAHSWEEPKRIGTAKYYGDDDDGDNDDGDKDDEDEDYEEDVTMTLDYLIVPIQSLSVSLSTFEANSGSGPARRGDDKWYEAVLVYKPESEDLKGMGKTGC</sequence>
<evidence type="ECO:0000313" key="2">
    <source>
        <dbReference type="EMBL" id="KAK7459592.1"/>
    </source>
</evidence>
<gene>
    <name evidence="2" type="ORF">VKT23_009572</name>
</gene>
<dbReference type="Proteomes" id="UP001498398">
    <property type="component" value="Unassembled WGS sequence"/>
</dbReference>
<name>A0ABR1JJD8_9AGAR</name>
<feature type="compositionally biased region" description="Basic and acidic residues" evidence="1">
    <location>
        <begin position="1"/>
        <end position="12"/>
    </location>
</feature>
<evidence type="ECO:0000313" key="3">
    <source>
        <dbReference type="Proteomes" id="UP001498398"/>
    </source>
</evidence>
<protein>
    <submittedName>
        <fullName evidence="2">Uncharacterized protein</fullName>
    </submittedName>
</protein>
<organism evidence="2 3">
    <name type="scientific">Marasmiellus scandens</name>
    <dbReference type="NCBI Taxonomy" id="2682957"/>
    <lineage>
        <taxon>Eukaryota</taxon>
        <taxon>Fungi</taxon>
        <taxon>Dikarya</taxon>
        <taxon>Basidiomycota</taxon>
        <taxon>Agaricomycotina</taxon>
        <taxon>Agaricomycetes</taxon>
        <taxon>Agaricomycetidae</taxon>
        <taxon>Agaricales</taxon>
        <taxon>Marasmiineae</taxon>
        <taxon>Omphalotaceae</taxon>
        <taxon>Marasmiellus</taxon>
    </lineage>
</organism>
<proteinExistence type="predicted"/>
<keyword evidence="3" id="KW-1185">Reference proteome</keyword>
<comment type="caution">
    <text evidence="2">The sequence shown here is derived from an EMBL/GenBank/DDBJ whole genome shotgun (WGS) entry which is preliminary data.</text>
</comment>